<organism evidence="1 2">
    <name type="scientific">Solanum commersonii</name>
    <name type="common">Commerson's wild potato</name>
    <name type="synonym">Commerson's nightshade</name>
    <dbReference type="NCBI Taxonomy" id="4109"/>
    <lineage>
        <taxon>Eukaryota</taxon>
        <taxon>Viridiplantae</taxon>
        <taxon>Streptophyta</taxon>
        <taxon>Embryophyta</taxon>
        <taxon>Tracheophyta</taxon>
        <taxon>Spermatophyta</taxon>
        <taxon>Magnoliopsida</taxon>
        <taxon>eudicotyledons</taxon>
        <taxon>Gunneridae</taxon>
        <taxon>Pentapetalae</taxon>
        <taxon>asterids</taxon>
        <taxon>lamiids</taxon>
        <taxon>Solanales</taxon>
        <taxon>Solanaceae</taxon>
        <taxon>Solanoideae</taxon>
        <taxon>Solaneae</taxon>
        <taxon>Solanum</taxon>
    </lineage>
</organism>
<proteinExistence type="predicted"/>
<gene>
    <name evidence="1" type="ORF">H5410_027411</name>
</gene>
<sequence>MVLIQNRRAKKISRNYVKFQGFPLALQIWFYECCNKVDVTIAIHTSNQMPQIFNWDITKKKYIF</sequence>
<dbReference type="Proteomes" id="UP000824120">
    <property type="component" value="Chromosome 5"/>
</dbReference>
<dbReference type="PANTHER" id="PTHR48302:SF2">
    <property type="entry name" value="DUF1985 DOMAIN-CONTAINING PROTEIN"/>
    <property type="match status" value="1"/>
</dbReference>
<reference evidence="1 2" key="1">
    <citation type="submission" date="2020-09" db="EMBL/GenBank/DDBJ databases">
        <title>De no assembly of potato wild relative species, Solanum commersonii.</title>
        <authorList>
            <person name="Cho K."/>
        </authorList>
    </citation>
    <scope>NUCLEOTIDE SEQUENCE [LARGE SCALE GENOMIC DNA]</scope>
    <source>
        <strain evidence="1">LZ3.2</strain>
        <tissue evidence="1">Leaf</tissue>
    </source>
</reference>
<comment type="caution">
    <text evidence="1">The sequence shown here is derived from an EMBL/GenBank/DDBJ whole genome shotgun (WGS) entry which is preliminary data.</text>
</comment>
<evidence type="ECO:0000313" key="2">
    <source>
        <dbReference type="Proteomes" id="UP000824120"/>
    </source>
</evidence>
<dbReference type="EMBL" id="JACXVP010000005">
    <property type="protein sequence ID" value="KAG5605919.1"/>
    <property type="molecule type" value="Genomic_DNA"/>
</dbReference>
<protein>
    <submittedName>
        <fullName evidence="1">Uncharacterized protein</fullName>
    </submittedName>
</protein>
<dbReference type="OrthoDB" id="1301943at2759"/>
<name>A0A9J5Z1X6_SOLCO</name>
<dbReference type="AlphaFoldDB" id="A0A9J5Z1X6"/>
<dbReference type="PANTHER" id="PTHR48302">
    <property type="entry name" value="ULP1 PROTEASE FAMILY, C-TERMINAL CATALYTIC DOMAIN CONTAINING PROTEIN"/>
    <property type="match status" value="1"/>
</dbReference>
<keyword evidence="2" id="KW-1185">Reference proteome</keyword>
<evidence type="ECO:0000313" key="1">
    <source>
        <dbReference type="EMBL" id="KAG5605919.1"/>
    </source>
</evidence>
<accession>A0A9J5Z1X6</accession>